<reference evidence="3 4" key="1">
    <citation type="submission" date="2016-10" db="EMBL/GenBank/DDBJ databases">
        <authorList>
            <person name="Varghese N."/>
            <person name="Submissions S."/>
        </authorList>
    </citation>
    <scope>NUCLEOTIDE SEQUENCE [LARGE SCALE GENOMIC DNA]</scope>
    <source>
        <strain evidence="3 4">DSM 25353</strain>
    </source>
</reference>
<dbReference type="Gene3D" id="3.20.20.140">
    <property type="entry name" value="Metal-dependent hydrolases"/>
    <property type="match status" value="1"/>
</dbReference>
<comment type="caution">
    <text evidence="3">The sequence shown here is derived from an EMBL/GenBank/DDBJ whole genome shotgun (WGS) entry which is preliminary data.</text>
</comment>
<keyword evidence="4" id="KW-1185">Reference proteome</keyword>
<proteinExistence type="predicted"/>
<dbReference type="PANTHER" id="PTHR43794:SF11">
    <property type="entry name" value="AMIDOHYDROLASE-RELATED DOMAIN-CONTAINING PROTEIN"/>
    <property type="match status" value="1"/>
</dbReference>
<gene>
    <name evidence="3" type="ORF">SAMN05444410_12049</name>
</gene>
<dbReference type="SUPFAM" id="SSF51556">
    <property type="entry name" value="Metallo-dependent hydrolases"/>
    <property type="match status" value="1"/>
</dbReference>
<dbReference type="InterPro" id="IPR050287">
    <property type="entry name" value="MTA/SAH_deaminase"/>
</dbReference>
<evidence type="ECO:0000256" key="1">
    <source>
        <dbReference type="ARBA" id="ARBA00022801"/>
    </source>
</evidence>
<dbReference type="EMBL" id="FNNO01000020">
    <property type="protein sequence ID" value="SDX57840.1"/>
    <property type="molecule type" value="Genomic_DNA"/>
</dbReference>
<evidence type="ECO:0000259" key="2">
    <source>
        <dbReference type="Pfam" id="PF01979"/>
    </source>
</evidence>
<organism evidence="3 4">
    <name type="scientific">Hydrobacter penzbergensis</name>
    <dbReference type="NCBI Taxonomy" id="1235997"/>
    <lineage>
        <taxon>Bacteria</taxon>
        <taxon>Pseudomonadati</taxon>
        <taxon>Bacteroidota</taxon>
        <taxon>Chitinophagia</taxon>
        <taxon>Chitinophagales</taxon>
        <taxon>Chitinophagaceae</taxon>
        <taxon>Hydrobacter</taxon>
    </lineage>
</organism>
<dbReference type="InterPro" id="IPR032466">
    <property type="entry name" value="Metal_Hydrolase"/>
</dbReference>
<keyword evidence="1" id="KW-0378">Hydrolase</keyword>
<protein>
    <submittedName>
        <fullName evidence="3">Cytosine/adenosine deaminase</fullName>
    </submittedName>
</protein>
<dbReference type="GO" id="GO:0016787">
    <property type="term" value="F:hydrolase activity"/>
    <property type="evidence" value="ECO:0007669"/>
    <property type="project" value="UniProtKB-KW"/>
</dbReference>
<dbReference type="Pfam" id="PF01979">
    <property type="entry name" value="Amidohydro_1"/>
    <property type="match status" value="1"/>
</dbReference>
<dbReference type="AlphaFoldDB" id="A0A8X8LH15"/>
<name>A0A8X8LH15_9BACT</name>
<sequence length="378" mass="42591">MRGNDAVLVIDETGVIKDLVSLADAGDNVESYKGILSPGFINCHCHLELSHMKSLIPEQTGLVDFVFHVITQRHFPDAEILEHITRAEDEMLQNGIVAVGDICNNTLTIPQKQLQRLAYYNFIEVSGWLPALAEQRFQRSFGYYQEFKNLNACNPRSLSPHAPYSVSEELWHLLQPHFNNKTITIHNQETAFEDELFEKGSGGFSRMYEIMQLDTSFFKPTGKTSLQSYYSQLSNARQVLLVHNTFTKEPDLLFAKSQAIANRQTLFHCLCINANRYIENSIPPVQLLRDCDCTIVVGTDSLASNHSLNILAELQSITKYFPQVPLNELLRWATLNGAKALQMEDELGSFAKGKRPGVVLLEGSDGKIDEATTVRRIL</sequence>
<accession>A0A8X8LH15</accession>
<evidence type="ECO:0000313" key="3">
    <source>
        <dbReference type="EMBL" id="SDX57840.1"/>
    </source>
</evidence>
<dbReference type="InterPro" id="IPR006680">
    <property type="entry name" value="Amidohydro-rel"/>
</dbReference>
<feature type="domain" description="Amidohydrolase-related" evidence="2">
    <location>
        <begin position="35"/>
        <end position="363"/>
    </location>
</feature>
<dbReference type="Proteomes" id="UP000198711">
    <property type="component" value="Unassembled WGS sequence"/>
</dbReference>
<dbReference type="PANTHER" id="PTHR43794">
    <property type="entry name" value="AMINOHYDROLASE SSNA-RELATED"/>
    <property type="match status" value="1"/>
</dbReference>
<evidence type="ECO:0000313" key="4">
    <source>
        <dbReference type="Proteomes" id="UP000198711"/>
    </source>
</evidence>